<evidence type="ECO:0000313" key="2">
    <source>
        <dbReference type="Proteomes" id="UP001156706"/>
    </source>
</evidence>
<keyword evidence="2" id="KW-1185">Reference proteome</keyword>
<gene>
    <name evidence="1" type="ORF">GCM10007907_18290</name>
</gene>
<dbReference type="Proteomes" id="UP001156706">
    <property type="component" value="Unassembled WGS sequence"/>
</dbReference>
<organism evidence="1 2">
    <name type="scientific">Chitinimonas prasina</name>
    <dbReference type="NCBI Taxonomy" id="1434937"/>
    <lineage>
        <taxon>Bacteria</taxon>
        <taxon>Pseudomonadati</taxon>
        <taxon>Pseudomonadota</taxon>
        <taxon>Betaproteobacteria</taxon>
        <taxon>Neisseriales</taxon>
        <taxon>Chitinibacteraceae</taxon>
        <taxon>Chitinimonas</taxon>
    </lineage>
</organism>
<name>A0ABQ5YGI8_9NEIS</name>
<reference evidence="2" key="1">
    <citation type="journal article" date="2019" name="Int. J. Syst. Evol. Microbiol.">
        <title>The Global Catalogue of Microorganisms (GCM) 10K type strain sequencing project: providing services to taxonomists for standard genome sequencing and annotation.</title>
        <authorList>
            <consortium name="The Broad Institute Genomics Platform"/>
            <consortium name="The Broad Institute Genome Sequencing Center for Infectious Disease"/>
            <person name="Wu L."/>
            <person name="Ma J."/>
        </authorList>
    </citation>
    <scope>NUCLEOTIDE SEQUENCE [LARGE SCALE GENOMIC DNA]</scope>
    <source>
        <strain evidence="2">NBRC 110044</strain>
    </source>
</reference>
<dbReference type="EMBL" id="BSOG01000002">
    <property type="protein sequence ID" value="GLR13039.1"/>
    <property type="molecule type" value="Genomic_DNA"/>
</dbReference>
<proteinExistence type="predicted"/>
<accession>A0ABQ5YGI8</accession>
<comment type="caution">
    <text evidence="1">The sequence shown here is derived from an EMBL/GenBank/DDBJ whole genome shotgun (WGS) entry which is preliminary data.</text>
</comment>
<evidence type="ECO:0000313" key="1">
    <source>
        <dbReference type="EMBL" id="GLR13039.1"/>
    </source>
</evidence>
<sequence>MLYLSGVFLYAEGKDGYSQFKGNLPMGLSFSIDIKDIGKKLGSPSWVRKREDGSIAAERWDNAADYRIHFSYSKSTSRPVLVSLNMADKQ</sequence>
<protein>
    <submittedName>
        <fullName evidence="1">Uncharacterized protein</fullName>
    </submittedName>
</protein>